<dbReference type="Proteomes" id="UP000553706">
    <property type="component" value="Unassembled WGS sequence"/>
</dbReference>
<comment type="caution">
    <text evidence="2">The sequence shown here is derived from an EMBL/GenBank/DDBJ whole genome shotgun (WGS) entry which is preliminary data.</text>
</comment>
<gene>
    <name evidence="2" type="ORF">HNP71_001890</name>
</gene>
<dbReference type="Pfam" id="PF19889">
    <property type="entry name" value="DUF6362"/>
    <property type="match status" value="1"/>
</dbReference>
<sequence>MTAEDLISRLEAAGATLLALPSHGYSTQLRTMKFDVVHTALEAYGWQSTMVRPAMPSAADISRMDEVFGWLTIIPETKYVLRRILGARALVHPITGRHLFPWRRIATMLGADHKSIQRWHTQGIELVLQGINERR</sequence>
<dbReference type="EMBL" id="JACHFJ010000008">
    <property type="protein sequence ID" value="MBB5373626.1"/>
    <property type="molecule type" value="Genomic_DNA"/>
</dbReference>
<feature type="domain" description="DUF6362" evidence="1">
    <location>
        <begin position="35"/>
        <end position="126"/>
    </location>
</feature>
<accession>A0A840VD49</accession>
<keyword evidence="3" id="KW-1185">Reference proteome</keyword>
<evidence type="ECO:0000313" key="2">
    <source>
        <dbReference type="EMBL" id="MBB5373626.1"/>
    </source>
</evidence>
<evidence type="ECO:0000313" key="3">
    <source>
        <dbReference type="Proteomes" id="UP000553706"/>
    </source>
</evidence>
<dbReference type="AlphaFoldDB" id="A0A840VD49"/>
<evidence type="ECO:0000259" key="1">
    <source>
        <dbReference type="Pfam" id="PF19889"/>
    </source>
</evidence>
<dbReference type="RefSeq" id="WP_183266633.1">
    <property type="nucleotide sequence ID" value="NZ_JACHFJ010000008.1"/>
</dbReference>
<organism evidence="2 3">
    <name type="scientific">Acidocella aromatica</name>
    <dbReference type="NCBI Taxonomy" id="1303579"/>
    <lineage>
        <taxon>Bacteria</taxon>
        <taxon>Pseudomonadati</taxon>
        <taxon>Pseudomonadota</taxon>
        <taxon>Alphaproteobacteria</taxon>
        <taxon>Acetobacterales</taxon>
        <taxon>Acidocellaceae</taxon>
        <taxon>Acidocella</taxon>
    </lineage>
</organism>
<proteinExistence type="predicted"/>
<protein>
    <recommendedName>
        <fullName evidence="1">DUF6362 domain-containing protein</fullName>
    </recommendedName>
</protein>
<dbReference type="InterPro" id="IPR045942">
    <property type="entry name" value="DUF6362"/>
</dbReference>
<reference evidence="2 3" key="1">
    <citation type="submission" date="2020-08" db="EMBL/GenBank/DDBJ databases">
        <title>Genomic Encyclopedia of Type Strains, Phase IV (KMG-IV): sequencing the most valuable type-strain genomes for metagenomic binning, comparative biology and taxonomic classification.</title>
        <authorList>
            <person name="Goeker M."/>
        </authorList>
    </citation>
    <scope>NUCLEOTIDE SEQUENCE [LARGE SCALE GENOMIC DNA]</scope>
    <source>
        <strain evidence="2 3">DSM 27026</strain>
    </source>
</reference>
<name>A0A840VD49_9PROT</name>